<dbReference type="PANTHER" id="PTHR34653:SF1">
    <property type="entry name" value="FLAGELLAR HOOK-BASAL BODY COMPLEX PROTEIN FLIE"/>
    <property type="match status" value="1"/>
</dbReference>
<evidence type="ECO:0000313" key="6">
    <source>
        <dbReference type="EMBL" id="ADL13152.1"/>
    </source>
</evidence>
<keyword evidence="6" id="KW-0282">Flagellum</keyword>
<proteinExistence type="inferred from homology"/>
<keyword evidence="7" id="KW-1185">Reference proteome</keyword>
<name>D9QRL1_ACEAZ</name>
<organism evidence="6 7">
    <name type="scientific">Acetohalobium arabaticum (strain ATCC 49924 / DSM 5501 / Z-7288)</name>
    <dbReference type="NCBI Taxonomy" id="574087"/>
    <lineage>
        <taxon>Bacteria</taxon>
        <taxon>Bacillati</taxon>
        <taxon>Bacillota</taxon>
        <taxon>Clostridia</taxon>
        <taxon>Halanaerobiales</taxon>
        <taxon>Halobacteroidaceae</taxon>
        <taxon>Acetohalobium</taxon>
    </lineage>
</organism>
<dbReference type="PRINTS" id="PR01006">
    <property type="entry name" value="FLGHOOKFLIE"/>
</dbReference>
<keyword evidence="3 4" id="KW-0975">Bacterial flagellum</keyword>
<keyword evidence="6" id="KW-0966">Cell projection</keyword>
<comment type="subcellular location">
    <subcellularLocation>
        <location evidence="1 4">Bacterial flagellum basal body</location>
    </subcellularLocation>
</comment>
<dbReference type="EMBL" id="CP002105">
    <property type="protein sequence ID" value="ADL13152.1"/>
    <property type="molecule type" value="Genomic_DNA"/>
</dbReference>
<protein>
    <recommendedName>
        <fullName evidence="4 5">Flagellar hook-basal body complex protein FliE</fullName>
    </recommendedName>
</protein>
<dbReference type="RefSeq" id="WP_013278597.1">
    <property type="nucleotide sequence ID" value="NC_014378.1"/>
</dbReference>
<dbReference type="GO" id="GO:0071973">
    <property type="term" value="P:bacterial-type flagellum-dependent cell motility"/>
    <property type="evidence" value="ECO:0007669"/>
    <property type="project" value="InterPro"/>
</dbReference>
<dbReference type="Proteomes" id="UP000001661">
    <property type="component" value="Chromosome"/>
</dbReference>
<dbReference type="InterPro" id="IPR001624">
    <property type="entry name" value="FliE"/>
</dbReference>
<evidence type="ECO:0000256" key="4">
    <source>
        <dbReference type="HAMAP-Rule" id="MF_00724"/>
    </source>
</evidence>
<dbReference type="HAMAP" id="MF_00724">
    <property type="entry name" value="FliE"/>
    <property type="match status" value="1"/>
</dbReference>
<dbReference type="PANTHER" id="PTHR34653">
    <property type="match status" value="1"/>
</dbReference>
<evidence type="ECO:0000313" key="7">
    <source>
        <dbReference type="Proteomes" id="UP000001661"/>
    </source>
</evidence>
<dbReference type="eggNOG" id="COG1677">
    <property type="taxonomic scope" value="Bacteria"/>
</dbReference>
<dbReference type="GO" id="GO:0003774">
    <property type="term" value="F:cytoskeletal motor activity"/>
    <property type="evidence" value="ECO:0007669"/>
    <property type="project" value="InterPro"/>
</dbReference>
<dbReference type="OrthoDB" id="9812413at2"/>
<dbReference type="AlphaFoldDB" id="D9QRL1"/>
<dbReference type="KEGG" id="aar:Acear_1647"/>
<dbReference type="GO" id="GO:0005198">
    <property type="term" value="F:structural molecule activity"/>
    <property type="evidence" value="ECO:0007669"/>
    <property type="project" value="UniProtKB-UniRule"/>
</dbReference>
<sequence length="98" mass="11237">MKVDQLQTDKLLNLQKVNQNNKVEGKDSFKKVFNNALHKVNNLQKQQDVMAKKLATGEVDNIHQVMVTATKAKLALDLTLEIRNKAVESYKEIMRMQV</sequence>
<dbReference type="NCBIfam" id="TIGR00205">
    <property type="entry name" value="fliE"/>
    <property type="match status" value="1"/>
</dbReference>
<evidence type="ECO:0000256" key="1">
    <source>
        <dbReference type="ARBA" id="ARBA00004117"/>
    </source>
</evidence>
<comment type="similarity">
    <text evidence="2 4">Belongs to the FliE family.</text>
</comment>
<dbReference type="GO" id="GO:0009425">
    <property type="term" value="C:bacterial-type flagellum basal body"/>
    <property type="evidence" value="ECO:0007669"/>
    <property type="project" value="UniProtKB-SubCell"/>
</dbReference>
<keyword evidence="6" id="KW-0969">Cilium</keyword>
<evidence type="ECO:0000256" key="5">
    <source>
        <dbReference type="NCBIfam" id="TIGR00205"/>
    </source>
</evidence>
<gene>
    <name evidence="4" type="primary">fliE</name>
    <name evidence="6" type="ordered locus">Acear_1647</name>
</gene>
<reference evidence="6 7" key="1">
    <citation type="journal article" date="2010" name="Stand. Genomic Sci.">
        <title>Complete genome sequence of Acetohalobium arabaticum type strain (Z-7288).</title>
        <authorList>
            <person name="Sikorski J."/>
            <person name="Lapidus A."/>
            <person name="Chertkov O."/>
            <person name="Lucas S."/>
            <person name="Copeland A."/>
            <person name="Glavina Del Rio T."/>
            <person name="Nolan M."/>
            <person name="Tice H."/>
            <person name="Cheng J.F."/>
            <person name="Han C."/>
            <person name="Brambilla E."/>
            <person name="Pitluck S."/>
            <person name="Liolios K."/>
            <person name="Ivanova N."/>
            <person name="Mavromatis K."/>
            <person name="Mikhailova N."/>
            <person name="Pati A."/>
            <person name="Bruce D."/>
            <person name="Detter C."/>
            <person name="Tapia R."/>
            <person name="Goodwin L."/>
            <person name="Chen A."/>
            <person name="Palaniappan K."/>
            <person name="Land M."/>
            <person name="Hauser L."/>
            <person name="Chang Y.J."/>
            <person name="Jeffries C.D."/>
            <person name="Rohde M."/>
            <person name="Goker M."/>
            <person name="Spring S."/>
            <person name="Woyke T."/>
            <person name="Bristow J."/>
            <person name="Eisen J.A."/>
            <person name="Markowitz V."/>
            <person name="Hugenholtz P."/>
            <person name="Kyrpides N.C."/>
            <person name="Klenk H.P."/>
        </authorList>
    </citation>
    <scope>NUCLEOTIDE SEQUENCE [LARGE SCALE GENOMIC DNA]</scope>
    <source>
        <strain evidence="7">ATCC 49924 / DSM 5501 / Z-7288</strain>
    </source>
</reference>
<dbReference type="STRING" id="574087.Acear_1647"/>
<accession>D9QRL1</accession>
<evidence type="ECO:0000256" key="3">
    <source>
        <dbReference type="ARBA" id="ARBA00023143"/>
    </source>
</evidence>
<dbReference type="HOGENOM" id="CLU_147249_3_4_9"/>
<dbReference type="Pfam" id="PF02049">
    <property type="entry name" value="FliE"/>
    <property type="match status" value="1"/>
</dbReference>
<evidence type="ECO:0000256" key="2">
    <source>
        <dbReference type="ARBA" id="ARBA00009272"/>
    </source>
</evidence>